<dbReference type="InterPro" id="IPR036397">
    <property type="entry name" value="RNaseH_sf"/>
</dbReference>
<evidence type="ECO:0000313" key="2">
    <source>
        <dbReference type="EMBL" id="HGW60828.1"/>
    </source>
</evidence>
<organism evidence="2">
    <name type="scientific">Caldisericum exile</name>
    <dbReference type="NCBI Taxonomy" id="693075"/>
    <lineage>
        <taxon>Bacteria</taxon>
        <taxon>Pseudomonadati</taxon>
        <taxon>Caldisericota/Cryosericota group</taxon>
        <taxon>Caldisericota</taxon>
        <taxon>Caldisericia</taxon>
        <taxon>Caldisericales</taxon>
        <taxon>Caldisericaceae</taxon>
        <taxon>Caldisericum</taxon>
    </lineage>
</organism>
<dbReference type="PANTHER" id="PTHR48475:SF1">
    <property type="entry name" value="RNASE H TYPE-1 DOMAIN-CONTAINING PROTEIN"/>
    <property type="match status" value="1"/>
</dbReference>
<gene>
    <name evidence="2" type="ORF">ENV82_05310</name>
</gene>
<dbReference type="GO" id="GO:0003676">
    <property type="term" value="F:nucleic acid binding"/>
    <property type="evidence" value="ECO:0007669"/>
    <property type="project" value="InterPro"/>
</dbReference>
<dbReference type="CDD" id="cd09279">
    <property type="entry name" value="RNase_HI_like"/>
    <property type="match status" value="1"/>
</dbReference>
<evidence type="ECO:0000259" key="1">
    <source>
        <dbReference type="PROSITE" id="PS50879"/>
    </source>
</evidence>
<protein>
    <submittedName>
        <fullName evidence="2">Ribonuclease HI family protein</fullName>
    </submittedName>
</protein>
<sequence>MVEIFTDGASRGNPGASSYAFIFVNSHKIIKLKGGFIGFSTNNIAEYTAILEGLKEAMSDHLSHIAVYSDSLLVISQLNRTYRVKSKELLKYYNEIQELIPEFKTVIFRYVGRENHYTKIVDYLCTIMLGPK</sequence>
<name>A0A7C4TWF5_9BACT</name>
<dbReference type="SUPFAM" id="SSF53098">
    <property type="entry name" value="Ribonuclease H-like"/>
    <property type="match status" value="1"/>
</dbReference>
<accession>A0A7C4TWF5</accession>
<dbReference type="PROSITE" id="PS50879">
    <property type="entry name" value="RNASE_H_1"/>
    <property type="match status" value="1"/>
</dbReference>
<dbReference type="GO" id="GO:0004523">
    <property type="term" value="F:RNA-DNA hybrid ribonuclease activity"/>
    <property type="evidence" value="ECO:0007669"/>
    <property type="project" value="InterPro"/>
</dbReference>
<dbReference type="AlphaFoldDB" id="A0A7C4TWF5"/>
<proteinExistence type="predicted"/>
<dbReference type="Pfam" id="PF13456">
    <property type="entry name" value="RVT_3"/>
    <property type="match status" value="1"/>
</dbReference>
<dbReference type="Gene3D" id="3.30.420.10">
    <property type="entry name" value="Ribonuclease H-like superfamily/Ribonuclease H"/>
    <property type="match status" value="1"/>
</dbReference>
<dbReference type="PANTHER" id="PTHR48475">
    <property type="entry name" value="RIBONUCLEASE H"/>
    <property type="match status" value="1"/>
</dbReference>
<comment type="caution">
    <text evidence="2">The sequence shown here is derived from an EMBL/GenBank/DDBJ whole genome shotgun (WGS) entry which is preliminary data.</text>
</comment>
<dbReference type="InterPro" id="IPR012337">
    <property type="entry name" value="RNaseH-like_sf"/>
</dbReference>
<dbReference type="EMBL" id="DTHV01000155">
    <property type="protein sequence ID" value="HGW60828.1"/>
    <property type="molecule type" value="Genomic_DNA"/>
</dbReference>
<feature type="domain" description="RNase H type-1" evidence="1">
    <location>
        <begin position="1"/>
        <end position="130"/>
    </location>
</feature>
<reference evidence="2" key="1">
    <citation type="journal article" date="2020" name="mSystems">
        <title>Genome- and Community-Level Interaction Insights into Carbon Utilization and Element Cycling Functions of Hydrothermarchaeota in Hydrothermal Sediment.</title>
        <authorList>
            <person name="Zhou Z."/>
            <person name="Liu Y."/>
            <person name="Xu W."/>
            <person name="Pan J."/>
            <person name="Luo Z.H."/>
            <person name="Li M."/>
        </authorList>
    </citation>
    <scope>NUCLEOTIDE SEQUENCE [LARGE SCALE GENOMIC DNA]</scope>
    <source>
        <strain evidence="2">SpSt-794</strain>
    </source>
</reference>
<dbReference type="InterPro" id="IPR002156">
    <property type="entry name" value="RNaseH_domain"/>
</dbReference>